<protein>
    <submittedName>
        <fullName evidence="1">Uncharacterized protein</fullName>
    </submittedName>
</protein>
<sequence>MAGEVPEDMLMQPVCLTRHRHTVSVRHDFIVRSPSTPEVSYERPHDSHCASCRSKSARALLLDEVTPGSGCSWNAFDNRKYPEPSHEAMFSSLSLSGSLEAGMLSALVRRCRLRCRPGGPATVTADGSYMLHSAAAGLVVSGSEHIPLEAQAPHAVLLLAVGAASCGGGNRGAPRAGAARRERNCKHELQDVFGKSATSIAAWKWWRRRVDGGEWVGGAQERGVWCCKIRTPPTMGLEEARASNQLHNILQSSSARAPIAILHPKGISEPQDRSATEMPATTFKPKHHAHRVLLRLSNAPKSATPPDKSLLRQHDPVPNAPIRSLFDRIIEFTYVST</sequence>
<organism evidence="1 2">
    <name type="scientific">Bimuria novae-zelandiae CBS 107.79</name>
    <dbReference type="NCBI Taxonomy" id="1447943"/>
    <lineage>
        <taxon>Eukaryota</taxon>
        <taxon>Fungi</taxon>
        <taxon>Dikarya</taxon>
        <taxon>Ascomycota</taxon>
        <taxon>Pezizomycotina</taxon>
        <taxon>Dothideomycetes</taxon>
        <taxon>Pleosporomycetidae</taxon>
        <taxon>Pleosporales</taxon>
        <taxon>Massarineae</taxon>
        <taxon>Didymosphaeriaceae</taxon>
        <taxon>Bimuria</taxon>
    </lineage>
</organism>
<accession>A0A6A5V7P3</accession>
<gene>
    <name evidence="1" type="ORF">BU23DRAFT_599770</name>
</gene>
<dbReference type="AlphaFoldDB" id="A0A6A5V7P3"/>
<evidence type="ECO:0000313" key="2">
    <source>
        <dbReference type="Proteomes" id="UP000800036"/>
    </source>
</evidence>
<keyword evidence="2" id="KW-1185">Reference proteome</keyword>
<reference evidence="1" key="1">
    <citation type="journal article" date="2020" name="Stud. Mycol.">
        <title>101 Dothideomycetes genomes: a test case for predicting lifestyles and emergence of pathogens.</title>
        <authorList>
            <person name="Haridas S."/>
            <person name="Albert R."/>
            <person name="Binder M."/>
            <person name="Bloem J."/>
            <person name="Labutti K."/>
            <person name="Salamov A."/>
            <person name="Andreopoulos B."/>
            <person name="Baker S."/>
            <person name="Barry K."/>
            <person name="Bills G."/>
            <person name="Bluhm B."/>
            <person name="Cannon C."/>
            <person name="Castanera R."/>
            <person name="Culley D."/>
            <person name="Daum C."/>
            <person name="Ezra D."/>
            <person name="Gonzalez J."/>
            <person name="Henrissat B."/>
            <person name="Kuo A."/>
            <person name="Liang C."/>
            <person name="Lipzen A."/>
            <person name="Lutzoni F."/>
            <person name="Magnuson J."/>
            <person name="Mondo S."/>
            <person name="Nolan M."/>
            <person name="Ohm R."/>
            <person name="Pangilinan J."/>
            <person name="Park H.-J."/>
            <person name="Ramirez L."/>
            <person name="Alfaro M."/>
            <person name="Sun H."/>
            <person name="Tritt A."/>
            <person name="Yoshinaga Y."/>
            <person name="Zwiers L.-H."/>
            <person name="Turgeon B."/>
            <person name="Goodwin S."/>
            <person name="Spatafora J."/>
            <person name="Crous P."/>
            <person name="Grigoriev I."/>
        </authorList>
    </citation>
    <scope>NUCLEOTIDE SEQUENCE</scope>
    <source>
        <strain evidence="1">CBS 107.79</strain>
    </source>
</reference>
<name>A0A6A5V7P3_9PLEO</name>
<evidence type="ECO:0000313" key="1">
    <source>
        <dbReference type="EMBL" id="KAF1972289.1"/>
    </source>
</evidence>
<proteinExistence type="predicted"/>
<dbReference type="Proteomes" id="UP000800036">
    <property type="component" value="Unassembled WGS sequence"/>
</dbReference>
<dbReference type="EMBL" id="ML976688">
    <property type="protein sequence ID" value="KAF1972289.1"/>
    <property type="molecule type" value="Genomic_DNA"/>
</dbReference>